<dbReference type="Gene3D" id="3.10.50.40">
    <property type="match status" value="1"/>
</dbReference>
<dbReference type="InterPro" id="IPR032252">
    <property type="entry name" value="DUF4827"/>
</dbReference>
<sequence>MKKLILLFISLLAVGAAFQSCDNTKTYAEMLEEERDGVNDFINKYNIQVISESEFLVDTITKCEPDYPGYNQYVGFSNGVYMQIVKRFGTPRASSVPYPNLESALPFENNNLILVRFIEKDILTDSITLASNVDNPYLDALNIYPAGFRYTVSGTTIYGQFVQEPGISSYYYYDYTIDGMYGTSVPAGWLMALQYVKDGAHVKLIVPSKSGHSIAQQKVYPYFYDIRELSID</sequence>
<evidence type="ECO:0000313" key="3">
    <source>
        <dbReference type="Proteomes" id="UP000422221"/>
    </source>
</evidence>
<evidence type="ECO:0000256" key="1">
    <source>
        <dbReference type="SAM" id="SignalP"/>
    </source>
</evidence>
<dbReference type="Proteomes" id="UP000422221">
    <property type="component" value="Unassembled WGS sequence"/>
</dbReference>
<gene>
    <name evidence="2" type="ORF">F3F73_20755</name>
</gene>
<proteinExistence type="predicted"/>
<name>A0A7J4XDF9_9BACE</name>
<accession>A0A7J4XDF9</accession>
<feature type="signal peptide" evidence="1">
    <location>
        <begin position="1"/>
        <end position="19"/>
    </location>
</feature>
<keyword evidence="1" id="KW-0732">Signal</keyword>
<dbReference type="GO" id="GO:0003755">
    <property type="term" value="F:peptidyl-prolyl cis-trans isomerase activity"/>
    <property type="evidence" value="ECO:0007669"/>
    <property type="project" value="InterPro"/>
</dbReference>
<feature type="chain" id="PRO_5029907627" evidence="1">
    <location>
        <begin position="20"/>
        <end position="232"/>
    </location>
</feature>
<dbReference type="Pfam" id="PF16109">
    <property type="entry name" value="DUF4827"/>
    <property type="match status" value="1"/>
</dbReference>
<protein>
    <submittedName>
        <fullName evidence="2">DUF4827 domain-containing protein</fullName>
    </submittedName>
</protein>
<reference evidence="2 3" key="1">
    <citation type="journal article" date="2019" name="Nat. Med.">
        <title>A library of human gut bacterial isolates paired with longitudinal multiomics data enables mechanistic microbiome research.</title>
        <authorList>
            <person name="Poyet M."/>
            <person name="Groussin M."/>
            <person name="Gibbons S.M."/>
            <person name="Avila-Pacheco J."/>
            <person name="Jiang X."/>
            <person name="Kearney S.M."/>
            <person name="Perrotta A.R."/>
            <person name="Berdy B."/>
            <person name="Zhao S."/>
            <person name="Lieberman T.D."/>
            <person name="Swanson P.K."/>
            <person name="Smith M."/>
            <person name="Roesemann S."/>
            <person name="Alexander J.E."/>
            <person name="Rich S.A."/>
            <person name="Livny J."/>
            <person name="Vlamakis H."/>
            <person name="Clish C."/>
            <person name="Bullock K."/>
            <person name="Deik A."/>
            <person name="Scott J."/>
            <person name="Pierce K.A."/>
            <person name="Xavier R.J."/>
            <person name="Alm E.J."/>
        </authorList>
    </citation>
    <scope>NUCLEOTIDE SEQUENCE [LARGE SCALE GENOMIC DNA]</scope>
    <source>
        <strain evidence="2 3">BIOML-A10</strain>
    </source>
</reference>
<dbReference type="GeneID" id="93114250"/>
<dbReference type="RefSeq" id="WP_005933607.1">
    <property type="nucleotide sequence ID" value="NZ_CABKSE010000003.1"/>
</dbReference>
<dbReference type="InterPro" id="IPR046357">
    <property type="entry name" value="PPIase_dom_sf"/>
</dbReference>
<dbReference type="EMBL" id="VWMK01000027">
    <property type="protein sequence ID" value="KAA3758377.1"/>
    <property type="molecule type" value="Genomic_DNA"/>
</dbReference>
<dbReference type="AlphaFoldDB" id="A0A7J4XDF9"/>
<evidence type="ECO:0000313" key="2">
    <source>
        <dbReference type="EMBL" id="KAA3758377.1"/>
    </source>
</evidence>
<organism evidence="2 3">
    <name type="scientific">Bacteroides salyersiae</name>
    <dbReference type="NCBI Taxonomy" id="291644"/>
    <lineage>
        <taxon>Bacteria</taxon>
        <taxon>Pseudomonadati</taxon>
        <taxon>Bacteroidota</taxon>
        <taxon>Bacteroidia</taxon>
        <taxon>Bacteroidales</taxon>
        <taxon>Bacteroidaceae</taxon>
        <taxon>Bacteroides</taxon>
    </lineage>
</organism>
<dbReference type="PROSITE" id="PS51257">
    <property type="entry name" value="PROKAR_LIPOPROTEIN"/>
    <property type="match status" value="1"/>
</dbReference>
<comment type="caution">
    <text evidence="2">The sequence shown here is derived from an EMBL/GenBank/DDBJ whole genome shotgun (WGS) entry which is preliminary data.</text>
</comment>